<proteinExistence type="predicted"/>
<accession>A0A1I7E9M4</accession>
<feature type="chain" id="PRO_5011659650" evidence="2">
    <location>
        <begin position="27"/>
        <end position="149"/>
    </location>
</feature>
<evidence type="ECO:0000313" key="3">
    <source>
        <dbReference type="EMBL" id="SFU20648.1"/>
    </source>
</evidence>
<dbReference type="Gene3D" id="2.60.40.1570">
    <property type="entry name" value="Dr adhesin"/>
    <property type="match status" value="1"/>
</dbReference>
<dbReference type="OrthoDB" id="6638630at2"/>
<dbReference type="InterPro" id="IPR008394">
    <property type="entry name" value="AfaD"/>
</dbReference>
<dbReference type="InterPro" id="IPR008966">
    <property type="entry name" value="Adhesion_dom_sf"/>
</dbReference>
<dbReference type="CDD" id="cd18776">
    <property type="entry name" value="AfaD-like"/>
    <property type="match status" value="1"/>
</dbReference>
<protein>
    <submittedName>
        <fullName evidence="3">AfaD invasin protein</fullName>
    </submittedName>
</protein>
<evidence type="ECO:0000256" key="1">
    <source>
        <dbReference type="ARBA" id="ARBA00022729"/>
    </source>
</evidence>
<evidence type="ECO:0000313" key="4">
    <source>
        <dbReference type="Proteomes" id="UP000199187"/>
    </source>
</evidence>
<dbReference type="EMBL" id="FPAU01000013">
    <property type="protein sequence ID" value="SFU20648.1"/>
    <property type="molecule type" value="Genomic_DNA"/>
</dbReference>
<dbReference type="RefSeq" id="WP_090126966.1">
    <property type="nucleotide sequence ID" value="NZ_CP045299.1"/>
</dbReference>
<reference evidence="4" key="1">
    <citation type="submission" date="2016-10" db="EMBL/GenBank/DDBJ databases">
        <authorList>
            <person name="Varghese N."/>
            <person name="Submissions S."/>
        </authorList>
    </citation>
    <scope>NUCLEOTIDE SEQUENCE [LARGE SCALE GENOMIC DNA]</scope>
    <source>
        <strain evidence="4">Ah-143</strain>
    </source>
</reference>
<dbReference type="Proteomes" id="UP000199187">
    <property type="component" value="Unassembled WGS sequence"/>
</dbReference>
<name>A0A1I7E9M4_9ENTR</name>
<feature type="signal peptide" evidence="2">
    <location>
        <begin position="1"/>
        <end position="26"/>
    </location>
</feature>
<keyword evidence="1 2" id="KW-0732">Signal</keyword>
<evidence type="ECO:0000256" key="2">
    <source>
        <dbReference type="SAM" id="SignalP"/>
    </source>
</evidence>
<dbReference type="AlphaFoldDB" id="A0A1I7E9M4"/>
<keyword evidence="4" id="KW-1185">Reference proteome</keyword>
<organism evidence="3 4">
    <name type="scientific">Kosakonia arachidis</name>
    <dbReference type="NCBI Taxonomy" id="551989"/>
    <lineage>
        <taxon>Bacteria</taxon>
        <taxon>Pseudomonadati</taxon>
        <taxon>Pseudomonadota</taxon>
        <taxon>Gammaproteobacteria</taxon>
        <taxon>Enterobacterales</taxon>
        <taxon>Enterobacteriaceae</taxon>
        <taxon>Kosakonia</taxon>
    </lineage>
</organism>
<sequence>MKTKIFSPFVFLMAVIMLSSVRQAIASEVTMPTIDFNMLALQKAGSISDGTLLGQGRITYSDSHAGFILGADADKTNRPGGYMLSGVNNTNNKLYIRMESEGAMEDTQQRGIIILTDQNSAAFRIKVDGNQNITSDKWRLSLHAVAILP</sequence>
<dbReference type="Pfam" id="PF05775">
    <property type="entry name" value="AfaD"/>
    <property type="match status" value="1"/>
</dbReference>
<dbReference type="SUPFAM" id="SSF49401">
    <property type="entry name" value="Bacterial adhesins"/>
    <property type="match status" value="1"/>
</dbReference>
<gene>
    <name evidence="3" type="ORF">SAMN05192562_11328</name>
</gene>
<dbReference type="InterPro" id="IPR037028">
    <property type="entry name" value="Dr_adhesin_sf"/>
</dbReference>